<feature type="region of interest" description="Disordered" evidence="1">
    <location>
        <begin position="1"/>
        <end position="20"/>
    </location>
</feature>
<organism evidence="2">
    <name type="scientific">Ananas comosus var. bracteatus</name>
    <name type="common">red pineapple</name>
    <dbReference type="NCBI Taxonomy" id="296719"/>
    <lineage>
        <taxon>Eukaryota</taxon>
        <taxon>Viridiplantae</taxon>
        <taxon>Streptophyta</taxon>
        <taxon>Embryophyta</taxon>
        <taxon>Tracheophyta</taxon>
        <taxon>Spermatophyta</taxon>
        <taxon>Magnoliopsida</taxon>
        <taxon>Liliopsida</taxon>
        <taxon>Poales</taxon>
        <taxon>Bromeliaceae</taxon>
        <taxon>Bromelioideae</taxon>
        <taxon>Ananas</taxon>
    </lineage>
</organism>
<accession>A0A6V7PK91</accession>
<evidence type="ECO:0000313" key="2">
    <source>
        <dbReference type="EMBL" id="CAD1831251.1"/>
    </source>
</evidence>
<sequence length="134" mass="15189">MRMDKVHHISREPHQSKRSTCRTGICRFRGSRRGAAGGNDDGFGISERNKQWMWKNLYRIDMVMTKEEFNTSGEGDVKIGINLPDVDSAMRCQLTTLSLSLSLSLCARSSSRSLPLFVFALHLALFDSRALPRR</sequence>
<dbReference type="AlphaFoldDB" id="A0A6V7PK91"/>
<name>A0A6V7PK91_ANACO</name>
<evidence type="ECO:0000256" key="1">
    <source>
        <dbReference type="SAM" id="MobiDB-lite"/>
    </source>
</evidence>
<feature type="compositionally biased region" description="Basic and acidic residues" evidence="1">
    <location>
        <begin position="1"/>
        <end position="15"/>
    </location>
</feature>
<protein>
    <submittedName>
        <fullName evidence="2">Uncharacterized protein</fullName>
    </submittedName>
</protein>
<dbReference type="EMBL" id="LR862149">
    <property type="protein sequence ID" value="CAD1831251.1"/>
    <property type="molecule type" value="Genomic_DNA"/>
</dbReference>
<proteinExistence type="predicted"/>
<gene>
    <name evidence="2" type="ORF">CB5_LOCUS14462</name>
</gene>
<reference evidence="2" key="1">
    <citation type="submission" date="2020-07" db="EMBL/GenBank/DDBJ databases">
        <authorList>
            <person name="Lin J."/>
        </authorList>
    </citation>
    <scope>NUCLEOTIDE SEQUENCE</scope>
</reference>